<dbReference type="GO" id="GO:0020037">
    <property type="term" value="F:heme binding"/>
    <property type="evidence" value="ECO:0007669"/>
    <property type="project" value="TreeGrafter"/>
</dbReference>
<evidence type="ECO:0000256" key="1">
    <source>
        <dbReference type="ARBA" id="ARBA00001970"/>
    </source>
</evidence>
<evidence type="ECO:0000256" key="9">
    <source>
        <dbReference type="ARBA" id="ARBA00022989"/>
    </source>
</evidence>
<dbReference type="GO" id="GO:0046872">
    <property type="term" value="F:metal ion binding"/>
    <property type="evidence" value="ECO:0007669"/>
    <property type="project" value="UniProtKB-KW"/>
</dbReference>
<dbReference type="PANTHER" id="PTHR30529">
    <property type="entry name" value="CYTOCHROME B561"/>
    <property type="match status" value="1"/>
</dbReference>
<feature type="domain" description="Cytochrome b561 bacterial/Ni-hydrogenase" evidence="14">
    <location>
        <begin position="8"/>
        <end position="178"/>
    </location>
</feature>
<evidence type="ECO:0000256" key="13">
    <source>
        <dbReference type="SAM" id="Phobius"/>
    </source>
</evidence>
<evidence type="ECO:0000313" key="15">
    <source>
        <dbReference type="EMBL" id="SDT14442.1"/>
    </source>
</evidence>
<keyword evidence="7" id="KW-0479">Metal-binding</keyword>
<keyword evidence="5" id="KW-0349">Heme</keyword>
<gene>
    <name evidence="15" type="ORF">SAMN05444158_4555</name>
</gene>
<evidence type="ECO:0000256" key="7">
    <source>
        <dbReference type="ARBA" id="ARBA00022723"/>
    </source>
</evidence>
<accession>A0A1H1XZ30</accession>
<evidence type="ECO:0000256" key="6">
    <source>
        <dbReference type="ARBA" id="ARBA00022692"/>
    </source>
</evidence>
<dbReference type="GO" id="GO:0005886">
    <property type="term" value="C:plasma membrane"/>
    <property type="evidence" value="ECO:0007669"/>
    <property type="project" value="UniProtKB-SubCell"/>
</dbReference>
<keyword evidence="8" id="KW-0249">Electron transport</keyword>
<evidence type="ECO:0000256" key="5">
    <source>
        <dbReference type="ARBA" id="ARBA00022617"/>
    </source>
</evidence>
<dbReference type="PANTHER" id="PTHR30529:SF1">
    <property type="entry name" value="CYTOCHROME B561 HOMOLOG 2"/>
    <property type="match status" value="1"/>
</dbReference>
<evidence type="ECO:0000313" key="16">
    <source>
        <dbReference type="Proteomes" id="UP000243904"/>
    </source>
</evidence>
<evidence type="ECO:0000256" key="11">
    <source>
        <dbReference type="ARBA" id="ARBA00023136"/>
    </source>
</evidence>
<feature type="transmembrane region" description="Helical" evidence="13">
    <location>
        <begin position="46"/>
        <end position="69"/>
    </location>
</feature>
<keyword evidence="4" id="KW-1003">Cell membrane</keyword>
<protein>
    <submittedName>
        <fullName evidence="15">Cytochrome b561</fullName>
    </submittedName>
</protein>
<keyword evidence="3" id="KW-0813">Transport</keyword>
<sequence>MKIMLVSRFHPLLVALHWLLAILIIAMLGIGFFVLAAMPNVDPQKIGILLVHMSVGMLILALMAVRLVVRAWTSKPADATTGNRLLDRLAPAAHYGFYGVIFLMVASGYATGILAGLNRIVFQRSGEPLPPSFAIYPTFVAHFYLALILAGLSSLHVAAALYYQFVRKDRLLRRMWFGRRVSDASMRLE</sequence>
<dbReference type="Proteomes" id="UP000243904">
    <property type="component" value="Chromosome I"/>
</dbReference>
<reference evidence="16" key="1">
    <citation type="submission" date="2016-10" db="EMBL/GenBank/DDBJ databases">
        <authorList>
            <person name="Varghese N."/>
            <person name="Submissions S."/>
        </authorList>
    </citation>
    <scope>NUCLEOTIDE SEQUENCE [LARGE SCALE GENOMIC DNA]</scope>
    <source>
        <strain evidence="16">GAS369</strain>
    </source>
</reference>
<dbReference type="AlphaFoldDB" id="A0A1H1XZ30"/>
<dbReference type="InterPro" id="IPR052168">
    <property type="entry name" value="Cytochrome_b561_oxidase"/>
</dbReference>
<keyword evidence="11 13" id="KW-0472">Membrane</keyword>
<dbReference type="EMBL" id="LT629750">
    <property type="protein sequence ID" value="SDT14442.1"/>
    <property type="molecule type" value="Genomic_DNA"/>
</dbReference>
<comment type="cofactor">
    <cofactor evidence="1">
        <name>heme b</name>
        <dbReference type="ChEBI" id="CHEBI:60344"/>
    </cofactor>
</comment>
<dbReference type="Gene3D" id="1.20.950.20">
    <property type="entry name" value="Transmembrane di-heme cytochromes, Chain C"/>
    <property type="match status" value="1"/>
</dbReference>
<dbReference type="RefSeq" id="WP_197684975.1">
    <property type="nucleotide sequence ID" value="NZ_LT629750.1"/>
</dbReference>
<keyword evidence="9 13" id="KW-1133">Transmembrane helix</keyword>
<evidence type="ECO:0000256" key="8">
    <source>
        <dbReference type="ARBA" id="ARBA00022982"/>
    </source>
</evidence>
<dbReference type="GO" id="GO:0022904">
    <property type="term" value="P:respiratory electron transport chain"/>
    <property type="evidence" value="ECO:0007669"/>
    <property type="project" value="InterPro"/>
</dbReference>
<comment type="similarity">
    <text evidence="12">Belongs to the cytochrome b561 family.</text>
</comment>
<evidence type="ECO:0000256" key="2">
    <source>
        <dbReference type="ARBA" id="ARBA00004651"/>
    </source>
</evidence>
<evidence type="ECO:0000256" key="4">
    <source>
        <dbReference type="ARBA" id="ARBA00022475"/>
    </source>
</evidence>
<dbReference type="InterPro" id="IPR016174">
    <property type="entry name" value="Di-haem_cyt_TM"/>
</dbReference>
<evidence type="ECO:0000256" key="3">
    <source>
        <dbReference type="ARBA" id="ARBA00022448"/>
    </source>
</evidence>
<keyword evidence="6 13" id="KW-0812">Transmembrane</keyword>
<keyword evidence="10" id="KW-0408">Iron</keyword>
<keyword evidence="16" id="KW-1185">Reference proteome</keyword>
<proteinExistence type="inferred from homology"/>
<evidence type="ECO:0000259" key="14">
    <source>
        <dbReference type="Pfam" id="PF01292"/>
    </source>
</evidence>
<name>A0A1H1XZ30_9BRAD</name>
<dbReference type="SUPFAM" id="SSF81342">
    <property type="entry name" value="Transmembrane di-heme cytochromes"/>
    <property type="match status" value="1"/>
</dbReference>
<evidence type="ECO:0000256" key="12">
    <source>
        <dbReference type="ARBA" id="ARBA00037975"/>
    </source>
</evidence>
<feature type="transmembrane region" description="Helical" evidence="13">
    <location>
        <begin position="95"/>
        <end position="121"/>
    </location>
</feature>
<feature type="transmembrane region" description="Helical" evidence="13">
    <location>
        <begin position="141"/>
        <end position="165"/>
    </location>
</feature>
<dbReference type="GO" id="GO:0009055">
    <property type="term" value="F:electron transfer activity"/>
    <property type="evidence" value="ECO:0007669"/>
    <property type="project" value="InterPro"/>
</dbReference>
<organism evidence="15 16">
    <name type="scientific">Bradyrhizobium canariense</name>
    <dbReference type="NCBI Taxonomy" id="255045"/>
    <lineage>
        <taxon>Bacteria</taxon>
        <taxon>Pseudomonadati</taxon>
        <taxon>Pseudomonadota</taxon>
        <taxon>Alphaproteobacteria</taxon>
        <taxon>Hyphomicrobiales</taxon>
        <taxon>Nitrobacteraceae</taxon>
        <taxon>Bradyrhizobium</taxon>
    </lineage>
</organism>
<feature type="transmembrane region" description="Helical" evidence="13">
    <location>
        <begin position="12"/>
        <end position="34"/>
    </location>
</feature>
<evidence type="ECO:0000256" key="10">
    <source>
        <dbReference type="ARBA" id="ARBA00023004"/>
    </source>
</evidence>
<dbReference type="Pfam" id="PF01292">
    <property type="entry name" value="Ni_hydr_CYTB"/>
    <property type="match status" value="1"/>
</dbReference>
<comment type="subcellular location">
    <subcellularLocation>
        <location evidence="2">Cell membrane</location>
        <topology evidence="2">Multi-pass membrane protein</topology>
    </subcellularLocation>
</comment>
<dbReference type="InterPro" id="IPR011577">
    <property type="entry name" value="Cyt_b561_bac/Ni-Hgenase"/>
</dbReference>